<evidence type="ECO:0000313" key="3">
    <source>
        <dbReference type="Proteomes" id="UP000053780"/>
    </source>
</evidence>
<protein>
    <submittedName>
        <fullName evidence="2">Uncharacterized protein</fullName>
    </submittedName>
</protein>
<dbReference type="OrthoDB" id="10509954at2759"/>
<dbReference type="AlphaFoldDB" id="T0L0R9"/>
<organism evidence="2 3">
    <name type="scientific">Vairimorpha apis BRL 01</name>
    <dbReference type="NCBI Taxonomy" id="1037528"/>
    <lineage>
        <taxon>Eukaryota</taxon>
        <taxon>Fungi</taxon>
        <taxon>Fungi incertae sedis</taxon>
        <taxon>Microsporidia</taxon>
        <taxon>Nosematidae</taxon>
        <taxon>Vairimorpha</taxon>
    </lineage>
</organism>
<evidence type="ECO:0000256" key="1">
    <source>
        <dbReference type="SAM" id="SignalP"/>
    </source>
</evidence>
<dbReference type="EMBL" id="KE647168">
    <property type="protein sequence ID" value="EQB61172.1"/>
    <property type="molecule type" value="Genomic_DNA"/>
</dbReference>
<dbReference type="VEuPathDB" id="MicrosporidiaDB:NAPIS_ORF01273"/>
<feature type="signal peptide" evidence="1">
    <location>
        <begin position="1"/>
        <end position="17"/>
    </location>
</feature>
<evidence type="ECO:0000313" key="2">
    <source>
        <dbReference type="EMBL" id="EQB61172.1"/>
    </source>
</evidence>
<keyword evidence="3" id="KW-1185">Reference proteome</keyword>
<dbReference type="Proteomes" id="UP000053780">
    <property type="component" value="Unassembled WGS sequence"/>
</dbReference>
<reference evidence="2 3" key="1">
    <citation type="journal article" date="2013" name="BMC Genomics">
        <title>Genome sequencing and comparative genomics of honey bee microsporidia, Nosema apis reveal novel insights into host-parasite interactions.</title>
        <authorList>
            <person name="Chen Yp."/>
            <person name="Pettis J.S."/>
            <person name="Zhao Y."/>
            <person name="Liu X."/>
            <person name="Tallon L.J."/>
            <person name="Sadzewicz L.D."/>
            <person name="Li R."/>
            <person name="Zheng H."/>
            <person name="Huang S."/>
            <person name="Zhang X."/>
            <person name="Hamilton M.C."/>
            <person name="Pernal S.F."/>
            <person name="Melathopoulos A.P."/>
            <person name="Yan X."/>
            <person name="Evans J.D."/>
        </authorList>
    </citation>
    <scope>NUCLEOTIDE SEQUENCE [LARGE SCALE GENOMIC DNA]</scope>
    <source>
        <strain evidence="2 3">BRL 01</strain>
    </source>
</reference>
<feature type="chain" id="PRO_5004579590" evidence="1">
    <location>
        <begin position="18"/>
        <end position="300"/>
    </location>
</feature>
<dbReference type="HOGENOM" id="CLU_927791_0_0_1"/>
<name>T0L0R9_9MICR</name>
<accession>T0L0R9</accession>
<sequence length="300" mass="34454">MKGFYCLIWLLINVSLSKKHHNHRKEESCSTDSESSDSSSSSRVIIKQKKAINLMMLHNTYNLYKEYYCKYYTEDLKNCLLGGISSLNKNLQNRLLNDFSSLENEIPKIIELLNSEILREIEGIITNANIELQENTLRLVRTTLDSINAQLLAIQIAGDPITINLADAISIVDKAFVILAEEITQLFRRITAFERSAINKLIDEKLNNQIRALTNIIENFKRRLGSYFKDIEKETLLLIKNNLSQATNKFTLYIDELLKKMGQSIVAVLRDCGVNFQIPINIRPNMLVGCGYKKRLYVNK</sequence>
<keyword evidence="1" id="KW-0732">Signal</keyword>
<proteinExistence type="predicted"/>
<gene>
    <name evidence="2" type="ORF">NAPIS_ORF01273</name>
</gene>